<dbReference type="EMBL" id="AP019514">
    <property type="protein sequence ID" value="BBI61636.1"/>
    <property type="molecule type" value="Genomic_DNA"/>
</dbReference>
<reference evidence="1 2" key="1">
    <citation type="journal article" date="2019" name="Microbiol. Resour. Announc.">
        <title>Complete Genome Sequence of Halomonas sulfidaeris Strain Esulfide1 Isolated from a Metal Sulfide Rock at a Depth of 2,200 Meters, Obtained Using Nanopore Sequencing.</title>
        <authorList>
            <person name="Saito M."/>
            <person name="Nishigata A."/>
            <person name="Galipon J."/>
            <person name="Arakawa K."/>
        </authorList>
    </citation>
    <scope>NUCLEOTIDE SEQUENCE [LARGE SCALE GENOMIC DNA]</scope>
    <source>
        <strain evidence="1 2">ATCC BAA-803</strain>
    </source>
</reference>
<dbReference type="AlphaFoldDB" id="A0A455U687"/>
<evidence type="ECO:0000313" key="1">
    <source>
        <dbReference type="EMBL" id="BBI61636.1"/>
    </source>
</evidence>
<evidence type="ECO:0000313" key="2">
    <source>
        <dbReference type="Proteomes" id="UP000320231"/>
    </source>
</evidence>
<proteinExistence type="predicted"/>
<protein>
    <submittedName>
        <fullName evidence="1">Uncharacterized protein</fullName>
    </submittedName>
</protein>
<dbReference type="Proteomes" id="UP000320231">
    <property type="component" value="Chromosome"/>
</dbReference>
<sequence length="62" mass="7145">MFVIDMQRDSGEVFSLHYDHHTNRLTDADGNNMINGVYNRDHTLRPCSAPKIRSASQATWRP</sequence>
<gene>
    <name evidence="1" type="ORF">HSBAA_29420</name>
</gene>
<dbReference type="KEGG" id="hsr:HSBAA_29420"/>
<name>A0A455U687_9GAMM</name>
<organism evidence="1 2">
    <name type="scientific">Vreelandella sulfidaeris</name>
    <dbReference type="NCBI Taxonomy" id="115553"/>
    <lineage>
        <taxon>Bacteria</taxon>
        <taxon>Pseudomonadati</taxon>
        <taxon>Pseudomonadota</taxon>
        <taxon>Gammaproteobacteria</taxon>
        <taxon>Oceanospirillales</taxon>
        <taxon>Halomonadaceae</taxon>
        <taxon>Vreelandella</taxon>
    </lineage>
</organism>
<accession>A0A455U687</accession>